<dbReference type="EMBL" id="JADPMR010000001">
    <property type="protein sequence ID" value="MBF9000313.1"/>
    <property type="molecule type" value="Genomic_DNA"/>
</dbReference>
<reference evidence="2 3" key="1">
    <citation type="submission" date="2020-11" db="EMBL/GenBank/DDBJ databases">
        <title>Vibrio nitrifigilis sp. nov., a marine nitrogen-fixing bacterium isolated from the lagoon sediment of an islet inside an atoll.</title>
        <authorList>
            <person name="Wang L.-T."/>
            <person name="Shieh W.Y."/>
        </authorList>
    </citation>
    <scope>NUCLEOTIDE SEQUENCE [LARGE SCALE GENOMIC DNA]</scope>
    <source>
        <strain evidence="2 3">NFV-1</strain>
    </source>
</reference>
<dbReference type="CDD" id="cd00038">
    <property type="entry name" value="CAP_ED"/>
    <property type="match status" value="1"/>
</dbReference>
<proteinExistence type="predicted"/>
<dbReference type="SUPFAM" id="SSF51206">
    <property type="entry name" value="cAMP-binding domain-like"/>
    <property type="match status" value="1"/>
</dbReference>
<dbReference type="InterPro" id="IPR018490">
    <property type="entry name" value="cNMP-bd_dom_sf"/>
</dbReference>
<dbReference type="InterPro" id="IPR014710">
    <property type="entry name" value="RmlC-like_jellyroll"/>
</dbReference>
<evidence type="ECO:0000313" key="2">
    <source>
        <dbReference type="EMBL" id="MBF9000313.1"/>
    </source>
</evidence>
<gene>
    <name evidence="2" type="ORF">I1A42_07040</name>
</gene>
<dbReference type="Gene3D" id="2.60.120.10">
    <property type="entry name" value="Jelly Rolls"/>
    <property type="match status" value="1"/>
</dbReference>
<dbReference type="Pfam" id="PF00027">
    <property type="entry name" value="cNMP_binding"/>
    <property type="match status" value="1"/>
</dbReference>
<dbReference type="Proteomes" id="UP000597206">
    <property type="component" value="Unassembled WGS sequence"/>
</dbReference>
<comment type="caution">
    <text evidence="2">The sequence shown here is derived from an EMBL/GenBank/DDBJ whole genome shotgun (WGS) entry which is preliminary data.</text>
</comment>
<name>A0ABS0GD18_9VIBR</name>
<dbReference type="PROSITE" id="PS50042">
    <property type="entry name" value="CNMP_BINDING_3"/>
    <property type="match status" value="1"/>
</dbReference>
<evidence type="ECO:0000313" key="3">
    <source>
        <dbReference type="Proteomes" id="UP000597206"/>
    </source>
</evidence>
<organism evidence="2 3">
    <name type="scientific">Vibrio nitrifigilis</name>
    <dbReference type="NCBI Taxonomy" id="2789781"/>
    <lineage>
        <taxon>Bacteria</taxon>
        <taxon>Pseudomonadati</taxon>
        <taxon>Pseudomonadota</taxon>
        <taxon>Gammaproteobacteria</taxon>
        <taxon>Vibrionales</taxon>
        <taxon>Vibrionaceae</taxon>
        <taxon>Vibrio</taxon>
    </lineage>
</organism>
<dbReference type="InterPro" id="IPR000595">
    <property type="entry name" value="cNMP-bd_dom"/>
</dbReference>
<protein>
    <submittedName>
        <fullName evidence="2">Crp/Fnr family transcriptional regulator</fullName>
    </submittedName>
</protein>
<evidence type="ECO:0000259" key="1">
    <source>
        <dbReference type="PROSITE" id="PS50042"/>
    </source>
</evidence>
<sequence length="175" mass="20373">MSSAQLDNLISCFRPSSFDKDKTILNIGDKFDEVLILSRGAVRCYYLTPEGDESNKLFFFEDNIVFPVAPIARNQPSMFGIVTCESSLILRMSFTEFKQYLVAMNIWQPFYLTYLEWLVDSKVQREYRLLTLNKNQLIQNTIENESQVINRINDYHIASYLGMSPVTYSRLKPHS</sequence>
<keyword evidence="3" id="KW-1185">Reference proteome</keyword>
<accession>A0ABS0GD18</accession>
<feature type="domain" description="Cyclic nucleotide-binding" evidence="1">
    <location>
        <begin position="1"/>
        <end position="101"/>
    </location>
</feature>
<dbReference type="RefSeq" id="WP_196123029.1">
    <property type="nucleotide sequence ID" value="NZ_JADPMR010000001.1"/>
</dbReference>